<dbReference type="RefSeq" id="WP_089274000.1">
    <property type="nucleotide sequence ID" value="NZ_FZOC01000003.1"/>
</dbReference>
<dbReference type="SMART" id="SM00052">
    <property type="entry name" value="EAL"/>
    <property type="match status" value="1"/>
</dbReference>
<dbReference type="InterPro" id="IPR029787">
    <property type="entry name" value="Nucleotide_cyclase"/>
</dbReference>
<feature type="domain" description="Response regulatory" evidence="2">
    <location>
        <begin position="12"/>
        <end position="129"/>
    </location>
</feature>
<dbReference type="InterPro" id="IPR001633">
    <property type="entry name" value="EAL_dom"/>
</dbReference>
<evidence type="ECO:0000259" key="2">
    <source>
        <dbReference type="PROSITE" id="PS50110"/>
    </source>
</evidence>
<dbReference type="Pfam" id="PF00563">
    <property type="entry name" value="EAL"/>
    <property type="match status" value="1"/>
</dbReference>
<dbReference type="PROSITE" id="PS50883">
    <property type="entry name" value="EAL"/>
    <property type="match status" value="1"/>
</dbReference>
<organism evidence="5 6">
    <name type="scientific">Humidesulfovibrio mexicanus</name>
    <dbReference type="NCBI Taxonomy" id="147047"/>
    <lineage>
        <taxon>Bacteria</taxon>
        <taxon>Pseudomonadati</taxon>
        <taxon>Thermodesulfobacteriota</taxon>
        <taxon>Desulfovibrionia</taxon>
        <taxon>Desulfovibrionales</taxon>
        <taxon>Desulfovibrionaceae</taxon>
        <taxon>Humidesulfovibrio</taxon>
    </lineage>
</organism>
<dbReference type="InterPro" id="IPR000014">
    <property type="entry name" value="PAS"/>
</dbReference>
<dbReference type="InterPro" id="IPR035965">
    <property type="entry name" value="PAS-like_dom_sf"/>
</dbReference>
<dbReference type="SUPFAM" id="SSF141868">
    <property type="entry name" value="EAL domain-like"/>
    <property type="match status" value="1"/>
</dbReference>
<dbReference type="SUPFAM" id="SSF52172">
    <property type="entry name" value="CheY-like"/>
    <property type="match status" value="1"/>
</dbReference>
<dbReference type="InterPro" id="IPR000160">
    <property type="entry name" value="GGDEF_dom"/>
</dbReference>
<dbReference type="Proteomes" id="UP000198324">
    <property type="component" value="Unassembled WGS sequence"/>
</dbReference>
<evidence type="ECO:0000259" key="4">
    <source>
        <dbReference type="PROSITE" id="PS50887"/>
    </source>
</evidence>
<dbReference type="Gene3D" id="3.20.20.450">
    <property type="entry name" value="EAL domain"/>
    <property type="match status" value="1"/>
</dbReference>
<dbReference type="SUPFAM" id="SSF55073">
    <property type="entry name" value="Nucleotide cyclase"/>
    <property type="match status" value="1"/>
</dbReference>
<feature type="domain" description="GGDEF" evidence="4">
    <location>
        <begin position="318"/>
        <end position="451"/>
    </location>
</feature>
<dbReference type="EMBL" id="FZOC01000003">
    <property type="protein sequence ID" value="SNR91166.1"/>
    <property type="molecule type" value="Genomic_DNA"/>
</dbReference>
<dbReference type="InterPro" id="IPR001789">
    <property type="entry name" value="Sig_transdc_resp-reg_receiver"/>
</dbReference>
<dbReference type="PANTHER" id="PTHR44757">
    <property type="entry name" value="DIGUANYLATE CYCLASE DGCP"/>
    <property type="match status" value="1"/>
</dbReference>
<dbReference type="Pfam" id="PF00990">
    <property type="entry name" value="GGDEF"/>
    <property type="match status" value="1"/>
</dbReference>
<dbReference type="InterPro" id="IPR052155">
    <property type="entry name" value="Biofilm_reg_signaling"/>
</dbReference>
<dbReference type="Gene3D" id="3.40.50.2300">
    <property type="match status" value="1"/>
</dbReference>
<evidence type="ECO:0000313" key="6">
    <source>
        <dbReference type="Proteomes" id="UP000198324"/>
    </source>
</evidence>
<keyword evidence="1" id="KW-0597">Phosphoprotein</keyword>
<feature type="domain" description="EAL" evidence="3">
    <location>
        <begin position="460"/>
        <end position="714"/>
    </location>
</feature>
<evidence type="ECO:0000313" key="5">
    <source>
        <dbReference type="EMBL" id="SNR91166.1"/>
    </source>
</evidence>
<dbReference type="PROSITE" id="PS50110">
    <property type="entry name" value="RESPONSE_REGULATORY"/>
    <property type="match status" value="1"/>
</dbReference>
<dbReference type="SMART" id="SM00267">
    <property type="entry name" value="GGDEF"/>
    <property type="match status" value="1"/>
</dbReference>
<dbReference type="PROSITE" id="PS50887">
    <property type="entry name" value="GGDEF"/>
    <property type="match status" value="1"/>
</dbReference>
<accession>A0A239A683</accession>
<dbReference type="AlphaFoldDB" id="A0A239A683"/>
<evidence type="ECO:0000256" key="1">
    <source>
        <dbReference type="PROSITE-ProRule" id="PRU00169"/>
    </source>
</evidence>
<dbReference type="InterPro" id="IPR035919">
    <property type="entry name" value="EAL_sf"/>
</dbReference>
<dbReference type="Pfam" id="PF13188">
    <property type="entry name" value="PAS_8"/>
    <property type="match status" value="1"/>
</dbReference>
<sequence>MCRSENGPEAIDILAVDDEQVNLLLLSGLLRREGINVVCAKSGYEALALLSKHDFALILLDVMMPGLDGFDTAERIRAGEATRHIPIIFITAISKEQRHVFRGYEAGAVDYLIKPFDHDILKNKVRVFVDMHRQRLAVQRAGEALARTVAELRSSSRALSDSRARYQSLFNSMLNGFVLLSMEEGAALPQARVLEVNPAMERMMDRPREMLVDRTVSELLPNLEGHLRDFTAEVARSGRSGLVETYVADLRRWLRIQAYVPGPGLLALVAEDTTARRKAEETVQERTFQDPLTGLANRALLLNRLEQSMERSRRRLNYLYAVLFLDLDRFKPINSSLGPAAGDKVLCIVAERIKAAARGLDTVARCGADEFALILEELKNPAEAMQVARRVCREMARPMEIDGHTLRFTASVGVVLGPADYAQPEDLLRDAGIAMEHARTLGGGKVKVFKWAMRTRAQYALNVNQHLHQALDRDEFRLHYQPIVDLKTMALCGFEALIRWQTDGRLVPPGDFIPHAEQTGLIVPIGQWALAEACRTTSLWRSRFALPEGFTVAVNLSARQFAQPDLVRQLARILEETGLDPQLLKLEITETMMMQNPESVVHKLRGLREMGVKVGIDDFGTGYSSLSYLRRFPINTLKVDRSFVSDLDAFENLVIVRTIVSLAHNLGFDVVAEGIETERQRDFLAGLNCEFGQGFLFSKAVSGDQAQDLLDVCGPAHAGEA</sequence>
<dbReference type="Pfam" id="PF00072">
    <property type="entry name" value="Response_reg"/>
    <property type="match status" value="1"/>
</dbReference>
<dbReference type="InterPro" id="IPR043128">
    <property type="entry name" value="Rev_trsase/Diguanyl_cyclase"/>
</dbReference>
<gene>
    <name evidence="5" type="ORF">SAMN04488503_1866</name>
</gene>
<evidence type="ECO:0000259" key="3">
    <source>
        <dbReference type="PROSITE" id="PS50883"/>
    </source>
</evidence>
<keyword evidence="6" id="KW-1185">Reference proteome</keyword>
<proteinExistence type="predicted"/>
<dbReference type="NCBIfam" id="TIGR00254">
    <property type="entry name" value="GGDEF"/>
    <property type="match status" value="1"/>
</dbReference>
<dbReference type="CDD" id="cd01948">
    <property type="entry name" value="EAL"/>
    <property type="match status" value="1"/>
</dbReference>
<name>A0A239A683_9BACT</name>
<feature type="modified residue" description="4-aspartylphosphate" evidence="1">
    <location>
        <position position="61"/>
    </location>
</feature>
<protein>
    <submittedName>
        <fullName evidence="5">Diguanylate cyclase (GGDEF) domain-containing protein</fullName>
    </submittedName>
</protein>
<dbReference type="Gene3D" id="3.30.450.20">
    <property type="entry name" value="PAS domain"/>
    <property type="match status" value="1"/>
</dbReference>
<reference evidence="5 6" key="1">
    <citation type="submission" date="2017-06" db="EMBL/GenBank/DDBJ databases">
        <authorList>
            <person name="Kim H.J."/>
            <person name="Triplett B.A."/>
        </authorList>
    </citation>
    <scope>NUCLEOTIDE SEQUENCE [LARGE SCALE GENOMIC DNA]</scope>
    <source>
        <strain evidence="5 6">DSM 13116</strain>
    </source>
</reference>
<dbReference type="GO" id="GO:0000160">
    <property type="term" value="P:phosphorelay signal transduction system"/>
    <property type="evidence" value="ECO:0007669"/>
    <property type="project" value="InterPro"/>
</dbReference>
<dbReference type="PANTHER" id="PTHR44757:SF2">
    <property type="entry name" value="BIOFILM ARCHITECTURE MAINTENANCE PROTEIN MBAA"/>
    <property type="match status" value="1"/>
</dbReference>
<dbReference type="Gene3D" id="3.30.70.270">
    <property type="match status" value="1"/>
</dbReference>
<dbReference type="SMART" id="SM00448">
    <property type="entry name" value="REC"/>
    <property type="match status" value="1"/>
</dbReference>
<dbReference type="InterPro" id="IPR011006">
    <property type="entry name" value="CheY-like_superfamily"/>
</dbReference>
<dbReference type="CDD" id="cd01949">
    <property type="entry name" value="GGDEF"/>
    <property type="match status" value="1"/>
</dbReference>
<dbReference type="SUPFAM" id="SSF55785">
    <property type="entry name" value="PYP-like sensor domain (PAS domain)"/>
    <property type="match status" value="1"/>
</dbReference>
<dbReference type="OrthoDB" id="7673416at2"/>